<dbReference type="Gene3D" id="3.40.50.300">
    <property type="entry name" value="P-loop containing nucleotide triphosphate hydrolases"/>
    <property type="match status" value="1"/>
</dbReference>
<evidence type="ECO:0000256" key="3">
    <source>
        <dbReference type="ARBA" id="ARBA00022741"/>
    </source>
</evidence>
<feature type="domain" description="ABC transmembrane type-1" evidence="9">
    <location>
        <begin position="24"/>
        <end position="287"/>
    </location>
</feature>
<protein>
    <recommendedName>
        <fullName evidence="12">ABC transporter</fullName>
    </recommendedName>
</protein>
<dbReference type="GO" id="GO:0005524">
    <property type="term" value="F:ATP binding"/>
    <property type="evidence" value="ECO:0007669"/>
    <property type="project" value="UniProtKB-KW"/>
</dbReference>
<dbReference type="AlphaFoldDB" id="A0A1E2V5X9"/>
<keyword evidence="4" id="KW-0067">ATP-binding</keyword>
<feature type="transmembrane region" description="Helical" evidence="7">
    <location>
        <begin position="234"/>
        <end position="260"/>
    </location>
</feature>
<feature type="transmembrane region" description="Helical" evidence="7">
    <location>
        <begin position="24"/>
        <end position="50"/>
    </location>
</feature>
<dbReference type="InterPro" id="IPR003439">
    <property type="entry name" value="ABC_transporter-like_ATP-bd"/>
</dbReference>
<accession>A0A1E2V5X9</accession>
<proteinExistence type="predicted"/>
<dbReference type="InterPro" id="IPR036640">
    <property type="entry name" value="ABC1_TM_sf"/>
</dbReference>
<dbReference type="RefSeq" id="WP_068996650.1">
    <property type="nucleotide sequence ID" value="NZ_MDTQ01000001.1"/>
</dbReference>
<evidence type="ECO:0000259" key="9">
    <source>
        <dbReference type="PROSITE" id="PS50929"/>
    </source>
</evidence>
<evidence type="ECO:0000256" key="5">
    <source>
        <dbReference type="ARBA" id="ARBA00022989"/>
    </source>
</evidence>
<keyword evidence="5 7" id="KW-1133">Transmembrane helix</keyword>
<evidence type="ECO:0000256" key="4">
    <source>
        <dbReference type="ARBA" id="ARBA00022840"/>
    </source>
</evidence>
<sequence>MKRSLLNDSPSQHELLSSFSRHRLIMISVGWVLVAALEATTYTALAWAIVFEQSPTIVLIFAGLSIGVTIGVSRAGYLCGAQLAGNLYDTLGDALARAKLSWFSAEHRAEVTLLAGQGIPGFMSIPAHQLQTLLHAPFIPLFLMVGIVVVAGWQVMLGAIVLLIAALTMQYWAQKALQKADAQRHTHDRQTAQLTQEFSENLQLLRTCAGPQGASERLEQQWTRQEQSVRQTHFSASIMTFISALASALPLVGFACYLTVTTPLEPALWAALLVLMTRATAPLEAIALAGLGLNDLRASLKDLHVIAEAPTLNMPTAAAAQSPSGYAITTEQVNHQGLHRAINLTVDEGERLVVTGATGSGKSTLLELLMRFDDPDHGRITLGGVPLTQMTEQTITHHMAYVGQDPIIFTGTLADNIRIGHPQASDHEIERVAQSAALGHLLAQDPLGIDQDVGYQGSALSGGERQRLAIARALIKQASILVLDEATSALDKTTEAQIAEMLRQQPSTLIIVTHGDASIWHPTQTVSLSTSGDHGTSSEHRG</sequence>
<keyword evidence="2 7" id="KW-0812">Transmembrane</keyword>
<feature type="transmembrane region" description="Helical" evidence="7">
    <location>
        <begin position="138"/>
        <end position="167"/>
    </location>
</feature>
<dbReference type="InterPro" id="IPR039421">
    <property type="entry name" value="Type_1_exporter"/>
</dbReference>
<dbReference type="GO" id="GO:0140359">
    <property type="term" value="F:ABC-type transporter activity"/>
    <property type="evidence" value="ECO:0007669"/>
    <property type="project" value="InterPro"/>
</dbReference>
<evidence type="ECO:0000259" key="8">
    <source>
        <dbReference type="PROSITE" id="PS50893"/>
    </source>
</evidence>
<keyword evidence="6 7" id="KW-0472">Membrane</keyword>
<dbReference type="SMART" id="SM00382">
    <property type="entry name" value="AAA"/>
    <property type="match status" value="1"/>
</dbReference>
<dbReference type="EMBL" id="MDTQ01000001">
    <property type="protein sequence ID" value="ODC02266.1"/>
    <property type="molecule type" value="Genomic_DNA"/>
</dbReference>
<dbReference type="PROSITE" id="PS50929">
    <property type="entry name" value="ABC_TM1F"/>
    <property type="match status" value="1"/>
</dbReference>
<dbReference type="Gene3D" id="1.20.1560.10">
    <property type="entry name" value="ABC transporter type 1, transmembrane domain"/>
    <property type="match status" value="1"/>
</dbReference>
<comment type="caution">
    <text evidence="10">The sequence shown here is derived from an EMBL/GenBank/DDBJ whole genome shotgun (WGS) entry which is preliminary data.</text>
</comment>
<feature type="domain" description="ABC transporter" evidence="8">
    <location>
        <begin position="320"/>
        <end position="542"/>
    </location>
</feature>
<dbReference type="PANTHER" id="PTHR24221:SF654">
    <property type="entry name" value="ATP-BINDING CASSETTE SUB-FAMILY B MEMBER 6"/>
    <property type="match status" value="1"/>
</dbReference>
<reference evidence="10 11" key="1">
    <citation type="submission" date="2016-08" db="EMBL/GenBank/DDBJ databases">
        <authorList>
            <person name="Seilhamer J.J."/>
        </authorList>
    </citation>
    <scope>NUCLEOTIDE SEQUENCE [LARGE SCALE GENOMIC DNA]</scope>
    <source>
        <strain evidence="10 11">PH27A</strain>
    </source>
</reference>
<name>A0A1E2V5X9_9GAMM</name>
<dbReference type="PANTHER" id="PTHR24221">
    <property type="entry name" value="ATP-BINDING CASSETTE SUB-FAMILY B"/>
    <property type="match status" value="1"/>
</dbReference>
<feature type="transmembrane region" description="Helical" evidence="7">
    <location>
        <begin position="57"/>
        <end position="77"/>
    </location>
</feature>
<evidence type="ECO:0008006" key="12">
    <source>
        <dbReference type="Google" id="ProtNLM"/>
    </source>
</evidence>
<dbReference type="InterPro" id="IPR003593">
    <property type="entry name" value="AAA+_ATPase"/>
</dbReference>
<evidence type="ECO:0000256" key="7">
    <source>
        <dbReference type="SAM" id="Phobius"/>
    </source>
</evidence>
<gene>
    <name evidence="10" type="ORF">BFW38_00640</name>
</gene>
<dbReference type="PROSITE" id="PS00211">
    <property type="entry name" value="ABC_TRANSPORTER_1"/>
    <property type="match status" value="1"/>
</dbReference>
<evidence type="ECO:0000256" key="6">
    <source>
        <dbReference type="ARBA" id="ARBA00023136"/>
    </source>
</evidence>
<dbReference type="GO" id="GO:0016887">
    <property type="term" value="F:ATP hydrolysis activity"/>
    <property type="evidence" value="ECO:0007669"/>
    <property type="project" value="InterPro"/>
</dbReference>
<feature type="transmembrane region" description="Helical" evidence="7">
    <location>
        <begin position="266"/>
        <end position="291"/>
    </location>
</feature>
<evidence type="ECO:0000313" key="10">
    <source>
        <dbReference type="EMBL" id="ODC02266.1"/>
    </source>
</evidence>
<dbReference type="PROSITE" id="PS50893">
    <property type="entry name" value="ABC_TRANSPORTER_2"/>
    <property type="match status" value="1"/>
</dbReference>
<dbReference type="Pfam" id="PF00005">
    <property type="entry name" value="ABC_tran"/>
    <property type="match status" value="1"/>
</dbReference>
<organism evidence="10 11">
    <name type="scientific">Terasakiispira papahanaumokuakeensis</name>
    <dbReference type="NCBI Taxonomy" id="197479"/>
    <lineage>
        <taxon>Bacteria</taxon>
        <taxon>Pseudomonadati</taxon>
        <taxon>Pseudomonadota</taxon>
        <taxon>Gammaproteobacteria</taxon>
        <taxon>Oceanospirillales</taxon>
        <taxon>Terasakiispira</taxon>
    </lineage>
</organism>
<evidence type="ECO:0000313" key="11">
    <source>
        <dbReference type="Proteomes" id="UP000094291"/>
    </source>
</evidence>
<dbReference type="GO" id="GO:0005886">
    <property type="term" value="C:plasma membrane"/>
    <property type="evidence" value="ECO:0007669"/>
    <property type="project" value="UniProtKB-SubCell"/>
</dbReference>
<dbReference type="STRING" id="197479.BFW38_00640"/>
<keyword evidence="11" id="KW-1185">Reference proteome</keyword>
<dbReference type="OrthoDB" id="9806127at2"/>
<dbReference type="SUPFAM" id="SSF52540">
    <property type="entry name" value="P-loop containing nucleoside triphosphate hydrolases"/>
    <property type="match status" value="1"/>
</dbReference>
<evidence type="ECO:0000256" key="1">
    <source>
        <dbReference type="ARBA" id="ARBA00004651"/>
    </source>
</evidence>
<comment type="subcellular location">
    <subcellularLocation>
        <location evidence="1">Cell membrane</location>
        <topology evidence="1">Multi-pass membrane protein</topology>
    </subcellularLocation>
</comment>
<dbReference type="InterPro" id="IPR011527">
    <property type="entry name" value="ABC1_TM_dom"/>
</dbReference>
<evidence type="ECO:0000256" key="2">
    <source>
        <dbReference type="ARBA" id="ARBA00022692"/>
    </source>
</evidence>
<keyword evidence="3" id="KW-0547">Nucleotide-binding</keyword>
<dbReference type="Proteomes" id="UP000094291">
    <property type="component" value="Unassembled WGS sequence"/>
</dbReference>
<dbReference type="InterPro" id="IPR017871">
    <property type="entry name" value="ABC_transporter-like_CS"/>
</dbReference>
<dbReference type="InterPro" id="IPR027417">
    <property type="entry name" value="P-loop_NTPase"/>
</dbReference>
<dbReference type="SUPFAM" id="SSF90123">
    <property type="entry name" value="ABC transporter transmembrane region"/>
    <property type="match status" value="1"/>
</dbReference>